<feature type="transmembrane region" description="Helical" evidence="1">
    <location>
        <begin position="69"/>
        <end position="87"/>
    </location>
</feature>
<keyword evidence="1" id="KW-1133">Transmembrane helix</keyword>
<dbReference type="Gene3D" id="2.160.20.80">
    <property type="entry name" value="E3 ubiquitin-protein ligase SopA"/>
    <property type="match status" value="1"/>
</dbReference>
<evidence type="ECO:0000313" key="3">
    <source>
        <dbReference type="Proteomes" id="UP000183371"/>
    </source>
</evidence>
<accession>A0A1I6ZWD4</accession>
<organism evidence="2 3">
    <name type="scientific">Pseudovibrio denitrificans</name>
    <dbReference type="NCBI Taxonomy" id="258256"/>
    <lineage>
        <taxon>Bacteria</taxon>
        <taxon>Pseudomonadati</taxon>
        <taxon>Pseudomonadota</taxon>
        <taxon>Alphaproteobacteria</taxon>
        <taxon>Hyphomicrobiales</taxon>
        <taxon>Stappiaceae</taxon>
        <taxon>Pseudovibrio</taxon>
    </lineage>
</organism>
<protein>
    <submittedName>
        <fullName evidence="2">Pentapeptide repeat-containing protein</fullName>
    </submittedName>
</protein>
<keyword evidence="1" id="KW-0812">Transmembrane</keyword>
<keyword evidence="1" id="KW-0472">Membrane</keyword>
<evidence type="ECO:0000256" key="1">
    <source>
        <dbReference type="SAM" id="Phobius"/>
    </source>
</evidence>
<evidence type="ECO:0000313" key="2">
    <source>
        <dbReference type="EMBL" id="SFT66974.1"/>
    </source>
</evidence>
<reference evidence="3" key="1">
    <citation type="submission" date="2016-10" db="EMBL/GenBank/DDBJ databases">
        <authorList>
            <person name="Varghese N."/>
            <person name="Submissions S."/>
        </authorList>
    </citation>
    <scope>NUCLEOTIDE SEQUENCE [LARGE SCALE GENOMIC DNA]</scope>
    <source>
        <strain evidence="3">DSM 17465</strain>
    </source>
</reference>
<dbReference type="AlphaFoldDB" id="A0A1I6ZWD4"/>
<dbReference type="RefSeq" id="WP_083416718.1">
    <property type="nucleotide sequence ID" value="NZ_FPBD01000002.1"/>
</dbReference>
<feature type="transmembrane region" description="Helical" evidence="1">
    <location>
        <begin position="30"/>
        <end position="49"/>
    </location>
</feature>
<name>A0A1I6ZWD4_9HYPH</name>
<keyword evidence="3" id="KW-1185">Reference proteome</keyword>
<gene>
    <name evidence="2" type="ORF">SAMN05444141_102658</name>
</gene>
<proteinExistence type="predicted"/>
<sequence length="331" mass="38086">MSILTRINIFGARLQEPIKSTDRRGLRRRTIGLALLVVTAAVVPVYDWIYANFDFPWDYWVVDSKAESLRNLTLVASAFLGLILLLWRSTSAHIQSSVSQKTLHADRFKNAASMISEEEIPARIGGIRTISELAEVDEEYYYLHCQKLLTTFIRERSRDYWLLQDGEKTPPVGEIHPEGKTSFKGTIKIGAYYGQEPSQVLIEAAEVFFQIRTPKRMRFYEENRYVDFEHCKLSNIRVRFNKVINVIFDGADLSRSIFYCCTFKSTFFAATNIKLTIFQNCIFDGIDFTNTDVSLAVFQDCTFKRCTNPPSIFNEQLIDVINGEHTSARFL</sequence>
<dbReference type="Proteomes" id="UP000183371">
    <property type="component" value="Unassembled WGS sequence"/>
</dbReference>
<dbReference type="EMBL" id="FPBD01000002">
    <property type="protein sequence ID" value="SFT66974.1"/>
    <property type="molecule type" value="Genomic_DNA"/>
</dbReference>
<dbReference type="SUPFAM" id="SSF141571">
    <property type="entry name" value="Pentapeptide repeat-like"/>
    <property type="match status" value="1"/>
</dbReference>